<evidence type="ECO:0000256" key="1">
    <source>
        <dbReference type="SAM" id="MobiDB-lite"/>
    </source>
</evidence>
<organism evidence="3 4">
    <name type="scientific">Taxus chinensis</name>
    <name type="common">Chinese yew</name>
    <name type="synonym">Taxus wallichiana var. chinensis</name>
    <dbReference type="NCBI Taxonomy" id="29808"/>
    <lineage>
        <taxon>Eukaryota</taxon>
        <taxon>Viridiplantae</taxon>
        <taxon>Streptophyta</taxon>
        <taxon>Embryophyta</taxon>
        <taxon>Tracheophyta</taxon>
        <taxon>Spermatophyta</taxon>
        <taxon>Pinopsida</taxon>
        <taxon>Pinidae</taxon>
        <taxon>Conifers II</taxon>
        <taxon>Cupressales</taxon>
        <taxon>Taxaceae</taxon>
        <taxon>Taxus</taxon>
    </lineage>
</organism>
<keyword evidence="2" id="KW-0812">Transmembrane</keyword>
<dbReference type="EMBL" id="JAHRHJ020003813">
    <property type="protein sequence ID" value="KAH9287630.1"/>
    <property type="molecule type" value="Genomic_DNA"/>
</dbReference>
<dbReference type="PANTHER" id="PTHR33868">
    <property type="entry name" value="EXPRESSED PROTEIN"/>
    <property type="match status" value="1"/>
</dbReference>
<feature type="transmembrane region" description="Helical" evidence="2">
    <location>
        <begin position="476"/>
        <end position="502"/>
    </location>
</feature>
<evidence type="ECO:0000313" key="4">
    <source>
        <dbReference type="Proteomes" id="UP000824469"/>
    </source>
</evidence>
<evidence type="ECO:0000256" key="2">
    <source>
        <dbReference type="SAM" id="Phobius"/>
    </source>
</evidence>
<comment type="caution">
    <text evidence="3">The sequence shown here is derived from an EMBL/GenBank/DDBJ whole genome shotgun (WGS) entry which is preliminary data.</text>
</comment>
<sequence>QNFSISNDIMAAAEARAAWQRGANRCFMQEDAKRAPKLACCPGAASSKPLCDSSQCDAGNGADHSTTAQSSVNWNYIMNLSPETRWWLQWQPSFGNQRDFTCEHLKGIKYQTDYVEMNHDLPRSSNSVPVRSGNADRHDDCILADSAIQNLNGAEVNAIKNQNSAFRTLDDKVIGTKNSYDSENAREDPKSSYQVGDHKILKTEDSSVLEGYDKYARDMTTIRSGYRGGLWWRTADENELAALVAQKSSEHIENCDLPPPQFMQIRKVPMPRVDKLCYWGDSESILQYQGRDFESIGHNASSSISKVSNQTSPFSACRNMDSVPLLSGESHYLSTNSGEKASSSGSANKTWSESRQSFESDGEKAQLLEALCHSQTRAREAEKAAAQAFSEKDQLLRLFLKEASHLFAYRQWLQLLQIETFCLKVKAKDQSVSWDQLRTLFPLFPWMSMKQQRWASSKTSGKKRHKVWPQKFDINAWALAMALGLSLAGAGLFLGWSMGWLLPMF</sequence>
<keyword evidence="4" id="KW-1185">Reference proteome</keyword>
<dbReference type="PANTHER" id="PTHR33868:SF2">
    <property type="entry name" value="EXPRESSED PROTEIN"/>
    <property type="match status" value="1"/>
</dbReference>
<dbReference type="OMA" id="PWWRSTT"/>
<accession>A0AA38BMS5</accession>
<keyword evidence="2" id="KW-0472">Membrane</keyword>
<proteinExistence type="predicted"/>
<gene>
    <name evidence="3" type="ORF">KI387_031747</name>
</gene>
<feature type="region of interest" description="Disordered" evidence="1">
    <location>
        <begin position="334"/>
        <end position="355"/>
    </location>
</feature>
<evidence type="ECO:0000313" key="3">
    <source>
        <dbReference type="EMBL" id="KAH9287630.1"/>
    </source>
</evidence>
<protein>
    <submittedName>
        <fullName evidence="3">Uncharacterized protein</fullName>
    </submittedName>
</protein>
<name>A0AA38BMS5_TAXCH</name>
<keyword evidence="2" id="KW-1133">Transmembrane helix</keyword>
<dbReference type="Proteomes" id="UP000824469">
    <property type="component" value="Unassembled WGS sequence"/>
</dbReference>
<feature type="non-terminal residue" evidence="3">
    <location>
        <position position="1"/>
    </location>
</feature>
<reference evidence="3 4" key="1">
    <citation type="journal article" date="2021" name="Nat. Plants">
        <title>The Taxus genome provides insights into paclitaxel biosynthesis.</title>
        <authorList>
            <person name="Xiong X."/>
            <person name="Gou J."/>
            <person name="Liao Q."/>
            <person name="Li Y."/>
            <person name="Zhou Q."/>
            <person name="Bi G."/>
            <person name="Li C."/>
            <person name="Du R."/>
            <person name="Wang X."/>
            <person name="Sun T."/>
            <person name="Guo L."/>
            <person name="Liang H."/>
            <person name="Lu P."/>
            <person name="Wu Y."/>
            <person name="Zhang Z."/>
            <person name="Ro D.K."/>
            <person name="Shang Y."/>
            <person name="Huang S."/>
            <person name="Yan J."/>
        </authorList>
    </citation>
    <scope>NUCLEOTIDE SEQUENCE [LARGE SCALE GENOMIC DNA]</scope>
    <source>
        <strain evidence="3">Ta-2019</strain>
    </source>
</reference>
<dbReference type="AlphaFoldDB" id="A0AA38BMS5"/>